<evidence type="ECO:0000256" key="6">
    <source>
        <dbReference type="ARBA" id="ARBA00022840"/>
    </source>
</evidence>
<dbReference type="AlphaFoldDB" id="A0A285PMX8"/>
<dbReference type="GO" id="GO:0016787">
    <property type="term" value="F:hydrolase activity"/>
    <property type="evidence" value="ECO:0007669"/>
    <property type="project" value="UniProtKB-KW"/>
</dbReference>
<evidence type="ECO:0000313" key="15">
    <source>
        <dbReference type="EMBL" id="SNZ21241.1"/>
    </source>
</evidence>
<dbReference type="InterPro" id="IPR027417">
    <property type="entry name" value="P-loop_NTPase"/>
</dbReference>
<evidence type="ECO:0000256" key="9">
    <source>
        <dbReference type="ARBA" id="ARBA00074363"/>
    </source>
</evidence>
<dbReference type="GO" id="GO:0003724">
    <property type="term" value="F:RNA helicase activity"/>
    <property type="evidence" value="ECO:0007669"/>
    <property type="project" value="UniProtKB-EC"/>
</dbReference>
<dbReference type="InterPro" id="IPR014001">
    <property type="entry name" value="Helicase_ATP-bd"/>
</dbReference>
<dbReference type="CDD" id="cd00268">
    <property type="entry name" value="DEADc"/>
    <property type="match status" value="1"/>
</dbReference>
<dbReference type="OrthoDB" id="9805696at2"/>
<keyword evidence="6" id="KW-0067">ATP-binding</keyword>
<dbReference type="EC" id="3.6.4.13" evidence="1"/>
<keyword evidence="2" id="KW-0963">Cytoplasm</keyword>
<dbReference type="Pfam" id="PF00270">
    <property type="entry name" value="DEAD"/>
    <property type="match status" value="1"/>
</dbReference>
<dbReference type="Gene3D" id="3.40.50.300">
    <property type="entry name" value="P-loop containing nucleotide triphosphate hydrolases"/>
    <property type="match status" value="2"/>
</dbReference>
<dbReference type="Pfam" id="PF00271">
    <property type="entry name" value="Helicase_C"/>
    <property type="match status" value="1"/>
</dbReference>
<reference evidence="15 16" key="1">
    <citation type="submission" date="2017-09" db="EMBL/GenBank/DDBJ databases">
        <authorList>
            <person name="Ehlers B."/>
            <person name="Leendertz F.H."/>
        </authorList>
    </citation>
    <scope>NUCLEOTIDE SEQUENCE [LARGE SCALE GENOMIC DNA]</scope>
    <source>
        <strain evidence="15 16">DSM 18289</strain>
    </source>
</reference>
<keyword evidence="5 15" id="KW-0347">Helicase</keyword>
<evidence type="ECO:0000256" key="4">
    <source>
        <dbReference type="ARBA" id="ARBA00022801"/>
    </source>
</evidence>
<name>A0A285PMX8_9HYPH</name>
<evidence type="ECO:0000256" key="1">
    <source>
        <dbReference type="ARBA" id="ARBA00012552"/>
    </source>
</evidence>
<gene>
    <name evidence="15" type="ORF">SAMN06265368_4358</name>
</gene>
<dbReference type="PROSITE" id="PS51192">
    <property type="entry name" value="HELICASE_ATP_BIND_1"/>
    <property type="match status" value="1"/>
</dbReference>
<dbReference type="InterPro" id="IPR014014">
    <property type="entry name" value="RNA_helicase_DEAD_Q_motif"/>
</dbReference>
<feature type="domain" description="Helicase C-terminal" evidence="13">
    <location>
        <begin position="235"/>
        <end position="384"/>
    </location>
</feature>
<sequence>MTNFTELGLAEPILRALQTQGYAQPTPIQTKAIPVALSGDDILGIAQTGTGKTASFVLPILDRLARNDKRPIPKATNALILAPTRELVAQIAENIRKYSKNMRVSVTIIVGGVKIGPQTKKLASGSHIIVATPGRLLDHLNNGHVSLSQTKYVVLDEADHMLDLGFIPDIRRIMKQLPKKRQTSLLSATMPTQIRALAKDFQTDPVEVAVAVESKPIERITQSVRHTSSSAKRDEVTRILSAEDVERAIVFTRTKRGADRVSQHLQKAGLAATAIHGNKSQGQRTRALASFKNGEINIMVATDIAARGIDIDDVSHVVNFELPEVPEAYVHRIGRTARAGRTGTAISLCDATEAKLLRDIEKLIGTRLPTDGTEPLPFDKEAAKAKNARRNPRQATQGKKAKPHRKGQAAGKPKLASTKPWSPMEASAAASNDSGTAERSNDQPKRDNRKRNGGAKADGGNRSWSRNRPDARNQNNARRRKPRARAEATA</sequence>
<dbReference type="PROSITE" id="PS51194">
    <property type="entry name" value="HELICASE_CTER"/>
    <property type="match status" value="1"/>
</dbReference>
<evidence type="ECO:0000259" key="12">
    <source>
        <dbReference type="PROSITE" id="PS51192"/>
    </source>
</evidence>
<dbReference type="PROSITE" id="PS51195">
    <property type="entry name" value="Q_MOTIF"/>
    <property type="match status" value="1"/>
</dbReference>
<dbReference type="PANTHER" id="PTHR47959">
    <property type="entry name" value="ATP-DEPENDENT RNA HELICASE RHLE-RELATED"/>
    <property type="match status" value="1"/>
</dbReference>
<feature type="domain" description="Helicase ATP-binding" evidence="12">
    <location>
        <begin position="33"/>
        <end position="208"/>
    </location>
</feature>
<evidence type="ECO:0000256" key="2">
    <source>
        <dbReference type="ARBA" id="ARBA00022490"/>
    </source>
</evidence>
<organism evidence="15 16">
    <name type="scientific">Cohaesibacter gelatinilyticus</name>
    <dbReference type="NCBI Taxonomy" id="372072"/>
    <lineage>
        <taxon>Bacteria</taxon>
        <taxon>Pseudomonadati</taxon>
        <taxon>Pseudomonadota</taxon>
        <taxon>Alphaproteobacteria</taxon>
        <taxon>Hyphomicrobiales</taxon>
        <taxon>Cohaesibacteraceae</taxon>
    </lineage>
</organism>
<comment type="catalytic activity">
    <reaction evidence="8">
        <text>ATP + H2O = ADP + phosphate + H(+)</text>
        <dbReference type="Rhea" id="RHEA:13065"/>
        <dbReference type="ChEBI" id="CHEBI:15377"/>
        <dbReference type="ChEBI" id="CHEBI:15378"/>
        <dbReference type="ChEBI" id="CHEBI:30616"/>
        <dbReference type="ChEBI" id="CHEBI:43474"/>
        <dbReference type="ChEBI" id="CHEBI:456216"/>
        <dbReference type="EC" id="3.6.4.13"/>
    </reaction>
</comment>
<evidence type="ECO:0000256" key="11">
    <source>
        <dbReference type="SAM" id="MobiDB-lite"/>
    </source>
</evidence>
<proteinExistence type="inferred from homology"/>
<evidence type="ECO:0000256" key="5">
    <source>
        <dbReference type="ARBA" id="ARBA00022806"/>
    </source>
</evidence>
<feature type="region of interest" description="Disordered" evidence="11">
    <location>
        <begin position="383"/>
        <end position="490"/>
    </location>
</feature>
<evidence type="ECO:0000259" key="13">
    <source>
        <dbReference type="PROSITE" id="PS51194"/>
    </source>
</evidence>
<dbReference type="SUPFAM" id="SSF52540">
    <property type="entry name" value="P-loop containing nucleoside triphosphate hydrolases"/>
    <property type="match status" value="2"/>
</dbReference>
<dbReference type="SMART" id="SM00487">
    <property type="entry name" value="DEXDc"/>
    <property type="match status" value="1"/>
</dbReference>
<dbReference type="FunFam" id="3.40.50.300:FF:000108">
    <property type="entry name" value="ATP-dependent RNA helicase RhlE"/>
    <property type="match status" value="1"/>
</dbReference>
<dbReference type="GO" id="GO:0005524">
    <property type="term" value="F:ATP binding"/>
    <property type="evidence" value="ECO:0007669"/>
    <property type="project" value="UniProtKB-KW"/>
</dbReference>
<evidence type="ECO:0000256" key="8">
    <source>
        <dbReference type="ARBA" id="ARBA00047984"/>
    </source>
</evidence>
<comment type="similarity">
    <text evidence="7">Belongs to the DEAD box helicase family.</text>
</comment>
<dbReference type="Proteomes" id="UP000219439">
    <property type="component" value="Unassembled WGS sequence"/>
</dbReference>
<dbReference type="GO" id="GO:0009266">
    <property type="term" value="P:response to temperature stimulus"/>
    <property type="evidence" value="ECO:0007669"/>
    <property type="project" value="UniProtKB-ARBA"/>
</dbReference>
<evidence type="ECO:0000256" key="7">
    <source>
        <dbReference type="ARBA" id="ARBA00038437"/>
    </source>
</evidence>
<dbReference type="InterPro" id="IPR050079">
    <property type="entry name" value="DEAD_box_RNA_helicase"/>
</dbReference>
<keyword evidence="4" id="KW-0378">Hydrolase</keyword>
<keyword evidence="16" id="KW-1185">Reference proteome</keyword>
<dbReference type="GO" id="GO:0003676">
    <property type="term" value="F:nucleic acid binding"/>
    <property type="evidence" value="ECO:0007669"/>
    <property type="project" value="InterPro"/>
</dbReference>
<dbReference type="InterPro" id="IPR011545">
    <property type="entry name" value="DEAD/DEAH_box_helicase_dom"/>
</dbReference>
<evidence type="ECO:0000256" key="10">
    <source>
        <dbReference type="PROSITE-ProRule" id="PRU00552"/>
    </source>
</evidence>
<dbReference type="CDD" id="cd18787">
    <property type="entry name" value="SF2_C_DEAD"/>
    <property type="match status" value="1"/>
</dbReference>
<evidence type="ECO:0000259" key="14">
    <source>
        <dbReference type="PROSITE" id="PS51195"/>
    </source>
</evidence>
<dbReference type="EMBL" id="OBEL01000007">
    <property type="protein sequence ID" value="SNZ21241.1"/>
    <property type="molecule type" value="Genomic_DNA"/>
</dbReference>
<dbReference type="GO" id="GO:0005829">
    <property type="term" value="C:cytosol"/>
    <property type="evidence" value="ECO:0007669"/>
    <property type="project" value="TreeGrafter"/>
</dbReference>
<dbReference type="GO" id="GO:0042255">
    <property type="term" value="P:ribosome assembly"/>
    <property type="evidence" value="ECO:0007669"/>
    <property type="project" value="UniProtKB-ARBA"/>
</dbReference>
<evidence type="ECO:0000313" key="16">
    <source>
        <dbReference type="Proteomes" id="UP000219439"/>
    </source>
</evidence>
<protein>
    <recommendedName>
        <fullName evidence="9">DEAD-box ATP-dependent RNA helicase RhpA</fullName>
        <ecNumber evidence="1">3.6.4.13</ecNumber>
    </recommendedName>
</protein>
<dbReference type="InterPro" id="IPR044742">
    <property type="entry name" value="DEAD/DEAH_RhlB"/>
</dbReference>
<feature type="compositionally biased region" description="Polar residues" evidence="11">
    <location>
        <begin position="429"/>
        <end position="438"/>
    </location>
</feature>
<dbReference type="SMART" id="SM00490">
    <property type="entry name" value="HELICc"/>
    <property type="match status" value="1"/>
</dbReference>
<feature type="domain" description="DEAD-box RNA helicase Q" evidence="14">
    <location>
        <begin position="2"/>
        <end position="30"/>
    </location>
</feature>
<accession>A0A285PMX8</accession>
<keyword evidence="3" id="KW-0547">Nucleotide-binding</keyword>
<feature type="short sequence motif" description="Q motif" evidence="10">
    <location>
        <begin position="2"/>
        <end position="30"/>
    </location>
</feature>
<dbReference type="InterPro" id="IPR001650">
    <property type="entry name" value="Helicase_C-like"/>
</dbReference>
<evidence type="ECO:0000256" key="3">
    <source>
        <dbReference type="ARBA" id="ARBA00022741"/>
    </source>
</evidence>
<dbReference type="PANTHER" id="PTHR47959:SF13">
    <property type="entry name" value="ATP-DEPENDENT RNA HELICASE RHLE"/>
    <property type="match status" value="1"/>
</dbReference>
<dbReference type="RefSeq" id="WP_097155620.1">
    <property type="nucleotide sequence ID" value="NZ_OBEL01000007.1"/>
</dbReference>